<dbReference type="RefSeq" id="WP_203217375.1">
    <property type="nucleotide sequence ID" value="NZ_CP046172.1"/>
</dbReference>
<keyword evidence="2" id="KW-1133">Transmembrane helix</keyword>
<evidence type="ECO:0000256" key="1">
    <source>
        <dbReference type="SAM" id="MobiDB-lite"/>
    </source>
</evidence>
<dbReference type="KEGG" id="nah:F5544_29560"/>
<evidence type="ECO:0000313" key="3">
    <source>
        <dbReference type="EMBL" id="QIS13757.1"/>
    </source>
</evidence>
<keyword evidence="2" id="KW-0812">Transmembrane</keyword>
<keyword evidence="2" id="KW-0472">Membrane</keyword>
<name>A0A6G9YL07_9NOCA</name>
<feature type="region of interest" description="Disordered" evidence="1">
    <location>
        <begin position="1"/>
        <end position="23"/>
    </location>
</feature>
<dbReference type="EMBL" id="CP046172">
    <property type="protein sequence ID" value="QIS13757.1"/>
    <property type="molecule type" value="Genomic_DNA"/>
</dbReference>
<dbReference type="AlphaFoldDB" id="A0A6G9YL07"/>
<feature type="transmembrane region" description="Helical" evidence="2">
    <location>
        <begin position="27"/>
        <end position="47"/>
    </location>
</feature>
<proteinExistence type="predicted"/>
<reference evidence="3 4" key="1">
    <citation type="journal article" date="2019" name="ACS Chem. Biol.">
        <title>Identification and Mobilization of a Cryptic Antibiotic Biosynthesis Gene Locus from a Human-Pathogenic Nocardia Isolate.</title>
        <authorList>
            <person name="Herisse M."/>
            <person name="Ishida K."/>
            <person name="Porter J.L."/>
            <person name="Howden B."/>
            <person name="Hertweck C."/>
            <person name="Stinear T.P."/>
            <person name="Pidot S.J."/>
        </authorList>
    </citation>
    <scope>NUCLEOTIDE SEQUENCE [LARGE SCALE GENOMIC DNA]</scope>
    <source>
        <strain evidence="3 4">AUSMDU00012717</strain>
    </source>
</reference>
<sequence>MKTPRAERISSGFDRVRPPRSRPSGPLVAVAVVSFAAGIVSGGISYANRSAHREAHVAGTAAWWPHLALLVFAVVLVVVVTRRAARPAGLLLAPLGSPAAQRLRHTLAATRRHPTAALRLLVGIVPMAILVYSPWRIGEQILGGLDPNFTANAWGGPSYLGAMACHYLDAALLMAASAGLLNLLLLPAEGAKINPPR</sequence>
<dbReference type="Proteomes" id="UP000503540">
    <property type="component" value="Chromosome"/>
</dbReference>
<evidence type="ECO:0000256" key="2">
    <source>
        <dbReference type="SAM" id="Phobius"/>
    </source>
</evidence>
<feature type="transmembrane region" description="Helical" evidence="2">
    <location>
        <begin position="62"/>
        <end position="81"/>
    </location>
</feature>
<organism evidence="3 4">
    <name type="scientific">Nocardia arthritidis</name>
    <dbReference type="NCBI Taxonomy" id="228602"/>
    <lineage>
        <taxon>Bacteria</taxon>
        <taxon>Bacillati</taxon>
        <taxon>Actinomycetota</taxon>
        <taxon>Actinomycetes</taxon>
        <taxon>Mycobacteriales</taxon>
        <taxon>Nocardiaceae</taxon>
        <taxon>Nocardia</taxon>
    </lineage>
</organism>
<keyword evidence="4" id="KW-1185">Reference proteome</keyword>
<protein>
    <submittedName>
        <fullName evidence="3">Uncharacterized protein</fullName>
    </submittedName>
</protein>
<feature type="transmembrane region" description="Helical" evidence="2">
    <location>
        <begin position="116"/>
        <end position="135"/>
    </location>
</feature>
<gene>
    <name evidence="3" type="ORF">F5544_29560</name>
</gene>
<evidence type="ECO:0000313" key="4">
    <source>
        <dbReference type="Proteomes" id="UP000503540"/>
    </source>
</evidence>
<feature type="transmembrane region" description="Helical" evidence="2">
    <location>
        <begin position="167"/>
        <end position="188"/>
    </location>
</feature>
<accession>A0A6G9YL07</accession>